<dbReference type="SUPFAM" id="SSF53067">
    <property type="entry name" value="Actin-like ATPase domain"/>
    <property type="match status" value="1"/>
</dbReference>
<evidence type="ECO:0000313" key="1">
    <source>
        <dbReference type="EMBL" id="KHT55811.1"/>
    </source>
</evidence>
<accession>A0A0B3YMH6</accession>
<reference evidence="1 2" key="1">
    <citation type="submission" date="2014-12" db="EMBL/GenBank/DDBJ databases">
        <title>Genome sequencing of Alteromonas marina AD001.</title>
        <authorList>
            <person name="Adrian T.G.S."/>
            <person name="Chan K.G."/>
        </authorList>
    </citation>
    <scope>NUCLEOTIDE SEQUENCE [LARGE SCALE GENOMIC DNA]</scope>
    <source>
        <strain evidence="1 2">AD001</strain>
    </source>
</reference>
<dbReference type="OrthoDB" id="5296002at2"/>
<organism evidence="1 2">
    <name type="scientific">Alteromonas marina</name>
    <dbReference type="NCBI Taxonomy" id="203795"/>
    <lineage>
        <taxon>Bacteria</taxon>
        <taxon>Pseudomonadati</taxon>
        <taxon>Pseudomonadota</taxon>
        <taxon>Gammaproteobacteria</taxon>
        <taxon>Alteromonadales</taxon>
        <taxon>Alteromonadaceae</taxon>
        <taxon>Alteromonas/Salinimonas group</taxon>
        <taxon>Alteromonas</taxon>
    </lineage>
</organism>
<dbReference type="RefSeq" id="WP_039217362.1">
    <property type="nucleotide sequence ID" value="NZ_JWLW01000006.1"/>
</dbReference>
<sequence>MLSGLFSSQKNVASPTVGVSVSAKELHITAISHGDSGYVLSSVTSVPFDNRQPFEKQVCNALRDFEKEGCRVSVVLSQDMYHMVQVEKPDLPDEDITTALPWTLGELVPFDSDNMVLDYIDYPVQTRTGAKKIDVFAAEKSPLSALVQSMEKAKNVKLTHIHAKEVLVTEMVPDDDYARLLIIQEPNSEPFLMIVRSRAIWLSRRLRGFVNKANAQQDLAQLSDMLGLEIQRSMDFYESQLKQPPLKEILFRTQFDCEPVIERLKPFQPAAMNVLVPQLDLADVVDSTCHFALASALVAARDAQ</sequence>
<dbReference type="EMBL" id="JWLW01000006">
    <property type="protein sequence ID" value="KHT55811.1"/>
    <property type="molecule type" value="Genomic_DNA"/>
</dbReference>
<keyword evidence="2" id="KW-1185">Reference proteome</keyword>
<dbReference type="InterPro" id="IPR043129">
    <property type="entry name" value="ATPase_NBD"/>
</dbReference>
<dbReference type="Proteomes" id="UP000031197">
    <property type="component" value="Unassembled WGS sequence"/>
</dbReference>
<proteinExistence type="predicted"/>
<name>A0A0B3YMH6_9ALTE</name>
<evidence type="ECO:0000313" key="2">
    <source>
        <dbReference type="Proteomes" id="UP000031197"/>
    </source>
</evidence>
<dbReference type="Gene3D" id="3.30.420.380">
    <property type="match status" value="1"/>
</dbReference>
<dbReference type="AlphaFoldDB" id="A0A0B3YMH6"/>
<comment type="caution">
    <text evidence="1">The sequence shown here is derived from an EMBL/GenBank/DDBJ whole genome shotgun (WGS) entry which is preliminary data.</text>
</comment>
<protein>
    <submittedName>
        <fullName evidence="1">Agglutinin biogenesis protein MshI</fullName>
    </submittedName>
</protein>
<gene>
    <name evidence="1" type="ORF">RJ41_04170</name>
</gene>